<organism evidence="2 3">
    <name type="scientific">Ophiocordyceps unilateralis</name>
    <name type="common">Zombie-ant fungus</name>
    <name type="synonym">Torrubia unilateralis</name>
    <dbReference type="NCBI Taxonomy" id="268505"/>
    <lineage>
        <taxon>Eukaryota</taxon>
        <taxon>Fungi</taxon>
        <taxon>Dikarya</taxon>
        <taxon>Ascomycota</taxon>
        <taxon>Pezizomycotina</taxon>
        <taxon>Sordariomycetes</taxon>
        <taxon>Hypocreomycetidae</taxon>
        <taxon>Hypocreales</taxon>
        <taxon>Ophiocordycipitaceae</taxon>
        <taxon>Ophiocordyceps</taxon>
    </lineage>
</organism>
<comment type="caution">
    <text evidence="2">The sequence shown here is derived from an EMBL/GenBank/DDBJ whole genome shotgun (WGS) entry which is preliminary data.</text>
</comment>
<name>A0A2A9P577_OPHUN</name>
<dbReference type="PANTHER" id="PTHR28106">
    <property type="entry name" value="MITOCHONDRIAL ATPASE COMPLEX SUBUNIT ATP10"/>
    <property type="match status" value="1"/>
</dbReference>
<dbReference type="Pfam" id="PF05176">
    <property type="entry name" value="ATP-synt_10"/>
    <property type="match status" value="1"/>
</dbReference>
<evidence type="ECO:0008006" key="4">
    <source>
        <dbReference type="Google" id="ProtNLM"/>
    </source>
</evidence>
<dbReference type="PANTHER" id="PTHR28106:SF1">
    <property type="entry name" value="MITOCHONDRIAL ATPASE COMPLEX SUBUNIT ATP10"/>
    <property type="match status" value="1"/>
</dbReference>
<proteinExistence type="predicted"/>
<reference evidence="2 3" key="2">
    <citation type="journal article" date="2017" name="Sci. Rep.">
        <title>Ant-infecting Ophiocordyceps genomes reveal a high diversity of potential behavioral manipulation genes and a possible major role for enterotoxins.</title>
        <authorList>
            <person name="de Bekker C."/>
            <person name="Ohm R.A."/>
            <person name="Evans H.C."/>
            <person name="Brachmann A."/>
            <person name="Hughes D.P."/>
        </authorList>
    </citation>
    <scope>NUCLEOTIDE SEQUENCE [LARGE SCALE GENOMIC DNA]</scope>
    <source>
        <strain evidence="2 3">SC16a</strain>
    </source>
</reference>
<feature type="region of interest" description="Disordered" evidence="1">
    <location>
        <begin position="357"/>
        <end position="379"/>
    </location>
</feature>
<feature type="region of interest" description="Disordered" evidence="1">
    <location>
        <begin position="107"/>
        <end position="137"/>
    </location>
</feature>
<keyword evidence="3" id="KW-1185">Reference proteome</keyword>
<accession>A0A2A9P577</accession>
<dbReference type="OrthoDB" id="17089at2759"/>
<sequence>MDVTPAAEGLRHRVASSSPPDTHPMPPPPRLDRAIGRLTFSRARKQQQWSCCRHCLRGFARAAADPKKSTPAPAPVTVPTTPTRVAVPDEPAGAAIEAPRRYGKRFEGVFTPKPLPRPIGMPQPPRPGENTGFDGRTLSQRRHDLFDYDRHRQRRKELTAQISRPYFRDWSNLQFHDGKSFLAPPRLFRPDLSLFFPNLQGRTLVTADQAPRDTTPLLTGRASVVAVFSSMWAQRQVESFVSSDANPALHHVVARAQGRAQLVHVNYEDNAVKAWLVYFFRRSLRRGFPESDWDKYFLVRRGITEEMREAVGLLNAKVGYVYLVDHLCRIRWAGSGASLPGERESLAKGLAKLASELDRDAAAPREEKRDSRQDIRATG</sequence>
<feature type="region of interest" description="Disordered" evidence="1">
    <location>
        <begin position="1"/>
        <end position="30"/>
    </location>
</feature>
<feature type="compositionally biased region" description="Pro residues" evidence="1">
    <location>
        <begin position="113"/>
        <end position="127"/>
    </location>
</feature>
<feature type="compositionally biased region" description="Low complexity" evidence="1">
    <location>
        <begin position="75"/>
        <end position="87"/>
    </location>
</feature>
<dbReference type="STRING" id="268505.A0A2A9P577"/>
<dbReference type="InterPro" id="IPR007849">
    <property type="entry name" value="ATP10"/>
</dbReference>
<gene>
    <name evidence="2" type="ORF">XA68_17059</name>
</gene>
<protein>
    <recommendedName>
        <fullName evidence="4">Mitochondrial ATPase complex subunit ATP10</fullName>
    </recommendedName>
</protein>
<evidence type="ECO:0000256" key="1">
    <source>
        <dbReference type="SAM" id="MobiDB-lite"/>
    </source>
</evidence>
<dbReference type="EMBL" id="LAZP02000660">
    <property type="protein sequence ID" value="PFH56107.1"/>
    <property type="molecule type" value="Genomic_DNA"/>
</dbReference>
<feature type="region of interest" description="Disordered" evidence="1">
    <location>
        <begin position="64"/>
        <end position="87"/>
    </location>
</feature>
<evidence type="ECO:0000313" key="3">
    <source>
        <dbReference type="Proteomes" id="UP000037136"/>
    </source>
</evidence>
<dbReference type="AlphaFoldDB" id="A0A2A9P577"/>
<reference evidence="2 3" key="1">
    <citation type="journal article" date="2015" name="BMC Genomics">
        <title>Gene expression during zombie ant biting behavior reflects the complexity underlying fungal parasitic behavioral manipulation.</title>
        <authorList>
            <person name="de Bekker C."/>
            <person name="Ohm R.A."/>
            <person name="Loreto R.G."/>
            <person name="Sebastian A."/>
            <person name="Albert I."/>
            <person name="Merrow M."/>
            <person name="Brachmann A."/>
            <person name="Hughes D.P."/>
        </authorList>
    </citation>
    <scope>NUCLEOTIDE SEQUENCE [LARGE SCALE GENOMIC DNA]</scope>
    <source>
        <strain evidence="2 3">SC16a</strain>
    </source>
</reference>
<dbReference type="GO" id="GO:0033615">
    <property type="term" value="P:mitochondrial proton-transporting ATP synthase complex assembly"/>
    <property type="evidence" value="ECO:0007669"/>
    <property type="project" value="TreeGrafter"/>
</dbReference>
<evidence type="ECO:0000313" key="2">
    <source>
        <dbReference type="EMBL" id="PFH56107.1"/>
    </source>
</evidence>
<dbReference type="GO" id="GO:0005743">
    <property type="term" value="C:mitochondrial inner membrane"/>
    <property type="evidence" value="ECO:0007669"/>
    <property type="project" value="TreeGrafter"/>
</dbReference>
<dbReference type="Proteomes" id="UP000037136">
    <property type="component" value="Unassembled WGS sequence"/>
</dbReference>